<evidence type="ECO:0000256" key="2">
    <source>
        <dbReference type="ARBA" id="ARBA00022723"/>
    </source>
</evidence>
<comment type="caution">
    <text evidence="10">The sequence shown here is derived from an EMBL/GenBank/DDBJ whole genome shotgun (WGS) entry which is preliminary data.</text>
</comment>
<evidence type="ECO:0000313" key="10">
    <source>
        <dbReference type="EMBL" id="HEN28025.1"/>
    </source>
</evidence>
<keyword evidence="2" id="KW-0479">Metal-binding</keyword>
<gene>
    <name evidence="8 10" type="primary">dnaX</name>
    <name evidence="10" type="ORF">ENQ77_05095</name>
</gene>
<dbReference type="GO" id="GO:0006261">
    <property type="term" value="P:DNA-templated DNA replication"/>
    <property type="evidence" value="ECO:0007669"/>
    <property type="project" value="TreeGrafter"/>
</dbReference>
<dbReference type="PANTHER" id="PTHR11669">
    <property type="entry name" value="REPLICATION FACTOR C / DNA POLYMERASE III GAMMA-TAU SUBUNIT"/>
    <property type="match status" value="1"/>
</dbReference>
<dbReference type="InterPro" id="IPR050238">
    <property type="entry name" value="DNA_Rep/Repair_Clamp_Loader"/>
</dbReference>
<dbReference type="FunFam" id="3.40.50.300:FF:000014">
    <property type="entry name" value="DNA polymerase III subunit gamma/tau"/>
    <property type="match status" value="1"/>
</dbReference>
<protein>
    <recommendedName>
        <fullName evidence="8">DNA polymerase III subunit gamma/tau</fullName>
        <ecNumber evidence="8">2.7.7.7</ecNumber>
    </recommendedName>
</protein>
<evidence type="ECO:0000256" key="3">
    <source>
        <dbReference type="ARBA" id="ARBA00022741"/>
    </source>
</evidence>
<dbReference type="AlphaFoldDB" id="A0A7C2K4T9"/>
<comment type="catalytic activity">
    <reaction evidence="7 8">
        <text>DNA(n) + a 2'-deoxyribonucleoside 5'-triphosphate = DNA(n+1) + diphosphate</text>
        <dbReference type="Rhea" id="RHEA:22508"/>
        <dbReference type="Rhea" id="RHEA-COMP:17339"/>
        <dbReference type="Rhea" id="RHEA-COMP:17340"/>
        <dbReference type="ChEBI" id="CHEBI:33019"/>
        <dbReference type="ChEBI" id="CHEBI:61560"/>
        <dbReference type="ChEBI" id="CHEBI:173112"/>
        <dbReference type="EC" id="2.7.7.7"/>
    </reaction>
</comment>
<sequence length="418" mass="47162">MNLAVKYRPKTFKDVVNQKHAVITLQNALATLSIASAYMFTGPRGIGKTTLARIFAKGLNCEKGVTPDPCGVCENCKEIEESRNVDVLEIDGASNRGIDQIRELRENVRFIPLKGRYKVIIIDEVHMLTQEAFNALLKTLEEPPKNVVFIFATTEPNRVPDTVKSRTLRFDLKPLEKPFIVERLKKIAELENINYESEEVLELIAEASTGGMRDAISLLEQASIYSQGTITIEKIKELTGLLPTEIYQEILQSIIDKNPKKILEIVEQVVAQGYSFEDFQKGFVKAAESLLKAFYGIEHNAFSPIASKFNEYQILFLLRVLKDMELDTKSATNPKIFVDFHLLRLTKIQSELELIGNINYIDTNFVSPVATPKVTTEPSYAEVEAVIQNSNSIKEEKNELIKYAIEKLKLREVSDGSI</sequence>
<dbReference type="EMBL" id="DSOL01000145">
    <property type="protein sequence ID" value="HEN28025.1"/>
    <property type="molecule type" value="Genomic_DNA"/>
</dbReference>
<dbReference type="InterPro" id="IPR001270">
    <property type="entry name" value="ClpA/B"/>
</dbReference>
<dbReference type="GO" id="GO:0003677">
    <property type="term" value="F:DNA binding"/>
    <property type="evidence" value="ECO:0007669"/>
    <property type="project" value="InterPro"/>
</dbReference>
<dbReference type="GO" id="GO:0046872">
    <property type="term" value="F:metal ion binding"/>
    <property type="evidence" value="ECO:0007669"/>
    <property type="project" value="UniProtKB-KW"/>
</dbReference>
<evidence type="ECO:0000256" key="8">
    <source>
        <dbReference type="RuleBase" id="RU364063"/>
    </source>
</evidence>
<dbReference type="InterPro" id="IPR012763">
    <property type="entry name" value="DNA_pol_III_sug/sutau_N"/>
</dbReference>
<dbReference type="InterPro" id="IPR045085">
    <property type="entry name" value="HLD_clamp_pol_III_gamma_tau"/>
</dbReference>
<comment type="function">
    <text evidence="8">DNA polymerase III is a complex, multichain enzyme responsible for most of the replicative synthesis in bacteria. This DNA polymerase also exhibits 3' to 5' exonuclease activity.</text>
</comment>
<keyword evidence="8" id="KW-0235">DNA replication</keyword>
<dbReference type="Pfam" id="PF13177">
    <property type="entry name" value="DNA_pol3_delta2"/>
    <property type="match status" value="1"/>
</dbReference>
<keyword evidence="8 10" id="KW-0548">Nucleotidyltransferase</keyword>
<dbReference type="SUPFAM" id="SSF52540">
    <property type="entry name" value="P-loop containing nucleoside triphosphate hydrolases"/>
    <property type="match status" value="1"/>
</dbReference>
<dbReference type="InterPro" id="IPR008921">
    <property type="entry name" value="DNA_pol3_clamp-load_cplx_C"/>
</dbReference>
<dbReference type="SMART" id="SM00382">
    <property type="entry name" value="AAA"/>
    <property type="match status" value="1"/>
</dbReference>
<evidence type="ECO:0000256" key="5">
    <source>
        <dbReference type="ARBA" id="ARBA00022840"/>
    </source>
</evidence>
<dbReference type="Pfam" id="PF22608">
    <property type="entry name" value="DNAX_ATPase_lid"/>
    <property type="match status" value="1"/>
</dbReference>
<dbReference type="InterPro" id="IPR027417">
    <property type="entry name" value="P-loop_NTPase"/>
</dbReference>
<keyword evidence="5 8" id="KW-0067">ATP-binding</keyword>
<dbReference type="GO" id="GO:0005524">
    <property type="term" value="F:ATP binding"/>
    <property type="evidence" value="ECO:0007669"/>
    <property type="project" value="UniProtKB-KW"/>
</dbReference>
<evidence type="ECO:0000256" key="1">
    <source>
        <dbReference type="ARBA" id="ARBA00006360"/>
    </source>
</evidence>
<dbReference type="SUPFAM" id="SSF48019">
    <property type="entry name" value="post-AAA+ oligomerization domain-like"/>
    <property type="match status" value="1"/>
</dbReference>
<accession>A0A7C2K4T9</accession>
<dbReference type="Gene3D" id="1.20.272.10">
    <property type="match status" value="1"/>
</dbReference>
<evidence type="ECO:0000256" key="4">
    <source>
        <dbReference type="ARBA" id="ARBA00022833"/>
    </source>
</evidence>
<evidence type="ECO:0000256" key="6">
    <source>
        <dbReference type="ARBA" id="ARBA00022932"/>
    </source>
</evidence>
<dbReference type="PANTHER" id="PTHR11669:SF0">
    <property type="entry name" value="PROTEIN STICHEL-LIKE 2"/>
    <property type="match status" value="1"/>
</dbReference>
<dbReference type="FunFam" id="1.10.8.60:FF:000013">
    <property type="entry name" value="DNA polymerase III subunit gamma/tau"/>
    <property type="match status" value="1"/>
</dbReference>
<proteinExistence type="inferred from homology"/>
<dbReference type="CDD" id="cd00009">
    <property type="entry name" value="AAA"/>
    <property type="match status" value="1"/>
</dbReference>
<dbReference type="Gene3D" id="1.10.8.60">
    <property type="match status" value="1"/>
</dbReference>
<evidence type="ECO:0000256" key="7">
    <source>
        <dbReference type="ARBA" id="ARBA00049244"/>
    </source>
</evidence>
<feature type="domain" description="AAA+ ATPase" evidence="9">
    <location>
        <begin position="34"/>
        <end position="185"/>
    </location>
</feature>
<evidence type="ECO:0000259" key="9">
    <source>
        <dbReference type="SMART" id="SM00382"/>
    </source>
</evidence>
<organism evidence="10">
    <name type="scientific">candidate division WOR-3 bacterium</name>
    <dbReference type="NCBI Taxonomy" id="2052148"/>
    <lineage>
        <taxon>Bacteria</taxon>
        <taxon>Bacteria division WOR-3</taxon>
    </lineage>
</organism>
<dbReference type="Gene3D" id="3.40.50.300">
    <property type="entry name" value="P-loop containing nucleotide triphosphate hydrolases"/>
    <property type="match status" value="1"/>
</dbReference>
<dbReference type="GO" id="GO:0009360">
    <property type="term" value="C:DNA polymerase III complex"/>
    <property type="evidence" value="ECO:0007669"/>
    <property type="project" value="InterPro"/>
</dbReference>
<keyword evidence="6 8" id="KW-0239">DNA-directed DNA polymerase</keyword>
<comment type="similarity">
    <text evidence="1 8">Belongs to the DnaX/STICHEL family.</text>
</comment>
<keyword evidence="4" id="KW-0862">Zinc</keyword>
<reference evidence="10" key="1">
    <citation type="journal article" date="2020" name="mSystems">
        <title>Genome- and Community-Level Interaction Insights into Carbon Utilization and Element Cycling Functions of Hydrothermarchaeota in Hydrothermal Sediment.</title>
        <authorList>
            <person name="Zhou Z."/>
            <person name="Liu Y."/>
            <person name="Xu W."/>
            <person name="Pan J."/>
            <person name="Luo Z.H."/>
            <person name="Li M."/>
        </authorList>
    </citation>
    <scope>NUCLEOTIDE SEQUENCE [LARGE SCALE GENOMIC DNA]</scope>
    <source>
        <strain evidence="10">SpSt-34</strain>
    </source>
</reference>
<name>A0A7C2K4T9_UNCW3</name>
<dbReference type="CDD" id="cd18137">
    <property type="entry name" value="HLD_clamp_pol_III_gamma_tau"/>
    <property type="match status" value="1"/>
</dbReference>
<comment type="subunit">
    <text evidence="8">DNA polymerase III contains a core (composed of alpha, epsilon and theta chains) that associates with a tau subunit. This core dimerizes to form the POLIII' complex. PolIII' associates with the gamma complex (composed of gamma, delta, delta', psi and chi chains) and with the beta chain to form the complete DNA polymerase III complex.</text>
</comment>
<dbReference type="GO" id="GO:0003887">
    <property type="term" value="F:DNA-directed DNA polymerase activity"/>
    <property type="evidence" value="ECO:0007669"/>
    <property type="project" value="UniProtKB-KW"/>
</dbReference>
<dbReference type="NCBIfam" id="TIGR02397">
    <property type="entry name" value="dnaX_nterm"/>
    <property type="match status" value="1"/>
</dbReference>
<keyword evidence="3 8" id="KW-0547">Nucleotide-binding</keyword>
<dbReference type="EC" id="2.7.7.7" evidence="8"/>
<dbReference type="PRINTS" id="PR00300">
    <property type="entry name" value="CLPPROTEASEA"/>
</dbReference>
<keyword evidence="8 10" id="KW-0808">Transferase</keyword>
<dbReference type="InterPro" id="IPR003593">
    <property type="entry name" value="AAA+_ATPase"/>
</dbReference>